<evidence type="ECO:0000256" key="18">
    <source>
        <dbReference type="SAM" id="Phobius"/>
    </source>
</evidence>
<evidence type="ECO:0000256" key="14">
    <source>
        <dbReference type="ARBA" id="ARBA00023183"/>
    </source>
</evidence>
<evidence type="ECO:0000256" key="10">
    <source>
        <dbReference type="ARBA" id="ARBA00023136"/>
    </source>
</evidence>
<dbReference type="Pfam" id="PF06473">
    <property type="entry name" value="FGF-BP1"/>
    <property type="match status" value="1"/>
</dbReference>
<keyword evidence="8 18" id="KW-1133">Transmembrane helix</keyword>
<keyword evidence="9 16" id="KW-0297">G-protein coupled receptor</keyword>
<dbReference type="PANTHER" id="PTHR24248:SF123">
    <property type="entry name" value="G-PROTEIN COUPLED RECEPTORS FAMILY 1 PROFILE DOMAIN-CONTAINING PROTEIN"/>
    <property type="match status" value="1"/>
</dbReference>
<dbReference type="SMART" id="SM01381">
    <property type="entry name" value="7TM_GPCR_Srsx"/>
    <property type="match status" value="1"/>
</dbReference>
<evidence type="ECO:0000256" key="8">
    <source>
        <dbReference type="ARBA" id="ARBA00022989"/>
    </source>
</evidence>
<comment type="similarity">
    <text evidence="16">Belongs to the G-protein coupled receptor 1 family.</text>
</comment>
<dbReference type="CDD" id="cd15057">
    <property type="entry name" value="7tmA_D1-like_dopamine_R"/>
    <property type="match status" value="1"/>
</dbReference>
<dbReference type="InterPro" id="IPR010510">
    <property type="entry name" value="FGF1-bd"/>
</dbReference>
<evidence type="ECO:0000256" key="1">
    <source>
        <dbReference type="ARBA" id="ARBA00004613"/>
    </source>
</evidence>
<evidence type="ECO:0000256" key="13">
    <source>
        <dbReference type="ARBA" id="ARBA00023180"/>
    </source>
</evidence>
<evidence type="ECO:0000259" key="19">
    <source>
        <dbReference type="PROSITE" id="PS50262"/>
    </source>
</evidence>
<keyword evidence="12 16" id="KW-0675">Receptor</keyword>
<evidence type="ECO:0000256" key="11">
    <source>
        <dbReference type="ARBA" id="ARBA00023157"/>
    </source>
</evidence>
<evidence type="ECO:0000256" key="15">
    <source>
        <dbReference type="ARBA" id="ARBA00023224"/>
    </source>
</evidence>
<dbReference type="GO" id="GO:0071881">
    <property type="term" value="P:adenylate cyclase-inhibiting adrenergic receptor signaling pathway"/>
    <property type="evidence" value="ECO:0007669"/>
    <property type="project" value="UniProtKB-ARBA"/>
</dbReference>
<keyword evidence="7" id="KW-0732">Signal</keyword>
<dbReference type="EMBL" id="JAHKSW010000009">
    <property type="protein sequence ID" value="KAG7328734.1"/>
    <property type="molecule type" value="Genomic_DNA"/>
</dbReference>
<keyword evidence="6 16" id="KW-0812">Transmembrane</keyword>
<comment type="caution">
    <text evidence="20">The sequence shown here is derived from an EMBL/GenBank/DDBJ whole genome shotgun (WGS) entry which is preliminary data.</text>
</comment>
<feature type="region of interest" description="Disordered" evidence="17">
    <location>
        <begin position="1"/>
        <end position="22"/>
    </location>
</feature>
<sequence length="654" mass="72922">MRNSTNETAVVRSDDDDDEDGAERGRSARVLLGLVLFLLIIWTLLGNTLVCAAVVKFRHLRSKVTNFFVISLAVSDLFVAVLVMPWEAMSAVAGAWLFGRVFCAIWVAFDIMCSTASILNLCIISVDRYWAIASPFRYERKMTQRVAFVMIGVAWTLSVLISFIPVQLNWHEADEDEDADVLGELDFNRSISDDNCKANLNRTYAISSSLISFYIPVVIMIATYTRIFRIAQTQIRRISSLERAAGHDCGGENSNSLKTAFKKETKVLKTLSVIMGVFVFCWLPFFVLNCVVPFCQCVSDTTFAVFVWFGWANSSLNPVIYAFNADFRKAFSSILGCHKLFPSTTVEAVNFSNELVSYHHDTTLQKEAPPPIPPKEEERALRAHKTSSLSSSSSCVGVGGVFRDHTRVLLPSVGRCECEAEISLDTITPFTSTAMMECGGIPGQIIDERKSSCSGFLCLFLMSRLMKSFFLVLIVSFIFVLSSEAKKTKQKSGEEKSLNAGELSTKNGDRCTWQTREGKNNMVLQLKCSTPSEEAGIKSTDYECQFTGKPNECPAYGDKPAQYWKQVLGKLKKRQRACEGGKTLRAQMCHSAPNSAHMKLVREKTASRKEGEKEEKKDEEMMMGDEGKSDGVEETVSYCAEGWDPLCHLLTKLL</sequence>
<dbReference type="InterPro" id="IPR000276">
    <property type="entry name" value="GPCR_Rhodpsn"/>
</dbReference>
<dbReference type="GO" id="GO:0004938">
    <property type="term" value="F:alpha2-adrenergic receptor activity"/>
    <property type="evidence" value="ECO:0007669"/>
    <property type="project" value="UniProtKB-ARBA"/>
</dbReference>
<dbReference type="SUPFAM" id="SSF81321">
    <property type="entry name" value="Family A G protein-coupled receptor-like"/>
    <property type="match status" value="1"/>
</dbReference>
<keyword evidence="15 16" id="KW-0807">Transducer</keyword>
<keyword evidence="21" id="KW-1185">Reference proteome</keyword>
<name>A0A9D3NUB1_9TELE</name>
<dbReference type="AlphaFoldDB" id="A0A9D3NUB1"/>
<keyword evidence="14" id="KW-0340">Growth factor binding</keyword>
<evidence type="ECO:0000256" key="5">
    <source>
        <dbReference type="ARBA" id="ARBA00022525"/>
    </source>
</evidence>
<keyword evidence="10 18" id="KW-0472">Membrane</keyword>
<evidence type="ECO:0000256" key="7">
    <source>
        <dbReference type="ARBA" id="ARBA00022729"/>
    </source>
</evidence>
<comment type="subcellular location">
    <subcellularLocation>
        <location evidence="2">Cell membrane</location>
        <topology evidence="2">Multi-pass membrane protein</topology>
    </subcellularLocation>
    <subcellularLocation>
        <location evidence="1">Secreted</location>
    </subcellularLocation>
</comment>
<feature type="region of interest" description="Disordered" evidence="17">
    <location>
        <begin position="602"/>
        <end position="630"/>
    </location>
</feature>
<feature type="transmembrane region" description="Helical" evidence="18">
    <location>
        <begin position="459"/>
        <end position="481"/>
    </location>
</feature>
<accession>A0A9D3NUB1</accession>
<evidence type="ECO:0000256" key="16">
    <source>
        <dbReference type="RuleBase" id="RU000688"/>
    </source>
</evidence>
<evidence type="ECO:0000256" key="17">
    <source>
        <dbReference type="SAM" id="MobiDB-lite"/>
    </source>
</evidence>
<keyword evidence="5" id="KW-0964">Secreted</keyword>
<proteinExistence type="inferred from homology"/>
<evidence type="ECO:0000256" key="2">
    <source>
        <dbReference type="ARBA" id="ARBA00004651"/>
    </source>
</evidence>
<feature type="transmembrane region" description="Helical" evidence="18">
    <location>
        <begin position="204"/>
        <end position="227"/>
    </location>
</feature>
<dbReference type="GO" id="GO:0043410">
    <property type="term" value="P:positive regulation of MAPK cascade"/>
    <property type="evidence" value="ECO:0007669"/>
    <property type="project" value="TreeGrafter"/>
</dbReference>
<dbReference type="OrthoDB" id="6021915at2759"/>
<dbReference type="GO" id="GO:0071880">
    <property type="term" value="P:adenylate cyclase-activating adrenergic receptor signaling pathway"/>
    <property type="evidence" value="ECO:0007669"/>
    <property type="project" value="TreeGrafter"/>
</dbReference>
<dbReference type="Gene3D" id="1.20.1070.10">
    <property type="entry name" value="Rhodopsin 7-helix transmembrane proteins"/>
    <property type="match status" value="1"/>
</dbReference>
<dbReference type="PRINTS" id="PR00242">
    <property type="entry name" value="DOPAMINER"/>
</dbReference>
<feature type="transmembrane region" description="Helical" evidence="18">
    <location>
        <begin position="67"/>
        <end position="86"/>
    </location>
</feature>
<reference evidence="20 21" key="1">
    <citation type="submission" date="2021-06" db="EMBL/GenBank/DDBJ databases">
        <title>Chromosome-level genome assembly of the red-tail catfish (Hemibagrus wyckioides).</title>
        <authorList>
            <person name="Shao F."/>
        </authorList>
    </citation>
    <scope>NUCLEOTIDE SEQUENCE [LARGE SCALE GENOMIC DNA]</scope>
    <source>
        <strain evidence="20">EC202008001</strain>
        <tissue evidence="20">Blood</tissue>
    </source>
</reference>
<evidence type="ECO:0000256" key="3">
    <source>
        <dbReference type="ARBA" id="ARBA00008326"/>
    </source>
</evidence>
<dbReference type="Pfam" id="PF00001">
    <property type="entry name" value="7tm_1"/>
    <property type="match status" value="1"/>
</dbReference>
<dbReference type="GO" id="GO:0019838">
    <property type="term" value="F:growth factor binding"/>
    <property type="evidence" value="ECO:0007669"/>
    <property type="project" value="UniProtKB-KW"/>
</dbReference>
<evidence type="ECO:0000256" key="6">
    <source>
        <dbReference type="ARBA" id="ARBA00022692"/>
    </source>
</evidence>
<dbReference type="InterPro" id="IPR017452">
    <property type="entry name" value="GPCR_Rhodpsn_7TM"/>
</dbReference>
<keyword evidence="11" id="KW-1015">Disulfide bond</keyword>
<feature type="transmembrane region" description="Helical" evidence="18">
    <location>
        <begin position="267"/>
        <end position="288"/>
    </location>
</feature>
<evidence type="ECO:0000313" key="20">
    <source>
        <dbReference type="EMBL" id="KAG7328734.1"/>
    </source>
</evidence>
<evidence type="ECO:0000256" key="9">
    <source>
        <dbReference type="ARBA" id="ARBA00023040"/>
    </source>
</evidence>
<dbReference type="GO" id="GO:0005886">
    <property type="term" value="C:plasma membrane"/>
    <property type="evidence" value="ECO:0007669"/>
    <property type="project" value="UniProtKB-SubCell"/>
</dbReference>
<evidence type="ECO:0000256" key="4">
    <source>
        <dbReference type="ARBA" id="ARBA00022475"/>
    </source>
</evidence>
<dbReference type="PANTHER" id="PTHR24248">
    <property type="entry name" value="ADRENERGIC RECEPTOR-RELATED G-PROTEIN COUPLED RECEPTOR"/>
    <property type="match status" value="1"/>
</dbReference>
<comment type="similarity">
    <text evidence="3">Belongs to the fibroblast growth factor-binding protein family.</text>
</comment>
<keyword evidence="4" id="KW-1003">Cell membrane</keyword>
<feature type="transmembrane region" description="Helical" evidence="18">
    <location>
        <begin position="30"/>
        <end position="55"/>
    </location>
</feature>
<feature type="transmembrane region" description="Helical" evidence="18">
    <location>
        <begin position="146"/>
        <end position="166"/>
    </location>
</feature>
<keyword evidence="13" id="KW-0325">Glycoprotein</keyword>
<gene>
    <name evidence="20" type="ORF">KOW79_008678</name>
</gene>
<dbReference type="InterPro" id="IPR000929">
    <property type="entry name" value="Dopamine_rcpt"/>
</dbReference>
<feature type="domain" description="G-protein coupled receptors family 1 profile" evidence="19">
    <location>
        <begin position="46"/>
        <end position="321"/>
    </location>
</feature>
<evidence type="ECO:0000256" key="12">
    <source>
        <dbReference type="ARBA" id="ARBA00023170"/>
    </source>
</evidence>
<feature type="transmembrane region" description="Helical" evidence="18">
    <location>
        <begin position="98"/>
        <end position="126"/>
    </location>
</feature>
<dbReference type="FunFam" id="1.20.1070.10:FF:000691">
    <property type="entry name" value="Predicted vertebrate-like dopamine D1-like G-protein coupled receptor"/>
    <property type="match status" value="1"/>
</dbReference>
<dbReference type="GO" id="GO:0005576">
    <property type="term" value="C:extracellular region"/>
    <property type="evidence" value="ECO:0007669"/>
    <property type="project" value="UniProtKB-SubCell"/>
</dbReference>
<dbReference type="PROSITE" id="PS50262">
    <property type="entry name" value="G_PROTEIN_RECEP_F1_2"/>
    <property type="match status" value="1"/>
</dbReference>
<dbReference type="Proteomes" id="UP000824219">
    <property type="component" value="Linkage Group LG09"/>
</dbReference>
<dbReference type="PROSITE" id="PS00237">
    <property type="entry name" value="G_PROTEIN_RECEP_F1_1"/>
    <property type="match status" value="1"/>
</dbReference>
<evidence type="ECO:0000313" key="21">
    <source>
        <dbReference type="Proteomes" id="UP000824219"/>
    </source>
</evidence>
<protein>
    <recommendedName>
        <fullName evidence="19">G-protein coupled receptors family 1 profile domain-containing protein</fullName>
    </recommendedName>
</protein>
<organism evidence="20 21">
    <name type="scientific">Hemibagrus wyckioides</name>
    <dbReference type="NCBI Taxonomy" id="337641"/>
    <lineage>
        <taxon>Eukaryota</taxon>
        <taxon>Metazoa</taxon>
        <taxon>Chordata</taxon>
        <taxon>Craniata</taxon>
        <taxon>Vertebrata</taxon>
        <taxon>Euteleostomi</taxon>
        <taxon>Actinopterygii</taxon>
        <taxon>Neopterygii</taxon>
        <taxon>Teleostei</taxon>
        <taxon>Ostariophysi</taxon>
        <taxon>Siluriformes</taxon>
        <taxon>Bagridae</taxon>
        <taxon>Hemibagrus</taxon>
    </lineage>
</organism>
<dbReference type="PRINTS" id="PR00237">
    <property type="entry name" value="GPCRRHODOPSN"/>
</dbReference>